<accession>A0A1L9U972</accession>
<keyword evidence="2" id="KW-1185">Reference proteome</keyword>
<sequence length="105" mass="12353">MERETDIPSHCGSPTHPSYWLFSCIYYVYRIRKTAIERTTDLDYERGQHRAARGTQVQQKANRHTADEIRTTVLYYSSRNGSKCIMPRSLAQRENPEQQTTRIQT</sequence>
<organism evidence="1 2">
    <name type="scientific">Aspergillus brasiliensis (strain CBS 101740 / IMI 381727 / IBT 21946)</name>
    <dbReference type="NCBI Taxonomy" id="767769"/>
    <lineage>
        <taxon>Eukaryota</taxon>
        <taxon>Fungi</taxon>
        <taxon>Dikarya</taxon>
        <taxon>Ascomycota</taxon>
        <taxon>Pezizomycotina</taxon>
        <taxon>Eurotiomycetes</taxon>
        <taxon>Eurotiomycetidae</taxon>
        <taxon>Eurotiales</taxon>
        <taxon>Aspergillaceae</taxon>
        <taxon>Aspergillus</taxon>
        <taxon>Aspergillus subgen. Circumdati</taxon>
    </lineage>
</organism>
<dbReference type="VEuPathDB" id="FungiDB:ASPBRDRAFT_659803"/>
<dbReference type="AlphaFoldDB" id="A0A1L9U972"/>
<dbReference type="RefSeq" id="XP_067475486.1">
    <property type="nucleotide sequence ID" value="XM_067628622.1"/>
</dbReference>
<protein>
    <submittedName>
        <fullName evidence="1">Uncharacterized protein</fullName>
    </submittedName>
</protein>
<name>A0A1L9U972_ASPBC</name>
<dbReference type="Proteomes" id="UP000184499">
    <property type="component" value="Unassembled WGS sequence"/>
</dbReference>
<dbReference type="PROSITE" id="PS51257">
    <property type="entry name" value="PROKAR_LIPOPROTEIN"/>
    <property type="match status" value="1"/>
</dbReference>
<evidence type="ECO:0000313" key="2">
    <source>
        <dbReference type="Proteomes" id="UP000184499"/>
    </source>
</evidence>
<evidence type="ECO:0000313" key="1">
    <source>
        <dbReference type="EMBL" id="OJJ68237.1"/>
    </source>
</evidence>
<reference evidence="2" key="1">
    <citation type="journal article" date="2017" name="Genome Biol.">
        <title>Comparative genomics reveals high biological diversity and specific adaptations in the industrially and medically important fungal genus Aspergillus.</title>
        <authorList>
            <person name="de Vries R.P."/>
            <person name="Riley R."/>
            <person name="Wiebenga A."/>
            <person name="Aguilar-Osorio G."/>
            <person name="Amillis S."/>
            <person name="Uchima C.A."/>
            <person name="Anderluh G."/>
            <person name="Asadollahi M."/>
            <person name="Askin M."/>
            <person name="Barry K."/>
            <person name="Battaglia E."/>
            <person name="Bayram O."/>
            <person name="Benocci T."/>
            <person name="Braus-Stromeyer S.A."/>
            <person name="Caldana C."/>
            <person name="Canovas D."/>
            <person name="Cerqueira G.C."/>
            <person name="Chen F."/>
            <person name="Chen W."/>
            <person name="Choi C."/>
            <person name="Clum A."/>
            <person name="Dos Santos R.A."/>
            <person name="Damasio A.R."/>
            <person name="Diallinas G."/>
            <person name="Emri T."/>
            <person name="Fekete E."/>
            <person name="Flipphi M."/>
            <person name="Freyberg S."/>
            <person name="Gallo A."/>
            <person name="Gournas C."/>
            <person name="Habgood R."/>
            <person name="Hainaut M."/>
            <person name="Harispe M.L."/>
            <person name="Henrissat B."/>
            <person name="Hilden K.S."/>
            <person name="Hope R."/>
            <person name="Hossain A."/>
            <person name="Karabika E."/>
            <person name="Karaffa L."/>
            <person name="Karanyi Z."/>
            <person name="Krasevec N."/>
            <person name="Kuo A."/>
            <person name="Kusch H."/>
            <person name="LaButti K."/>
            <person name="Lagendijk E.L."/>
            <person name="Lapidus A."/>
            <person name="Levasseur A."/>
            <person name="Lindquist E."/>
            <person name="Lipzen A."/>
            <person name="Logrieco A.F."/>
            <person name="MacCabe A."/>
            <person name="Maekelae M.R."/>
            <person name="Malavazi I."/>
            <person name="Melin P."/>
            <person name="Meyer V."/>
            <person name="Mielnichuk N."/>
            <person name="Miskei M."/>
            <person name="Molnar A.P."/>
            <person name="Mule G."/>
            <person name="Ngan C.Y."/>
            <person name="Orejas M."/>
            <person name="Orosz E."/>
            <person name="Ouedraogo J.P."/>
            <person name="Overkamp K.M."/>
            <person name="Park H.-S."/>
            <person name="Perrone G."/>
            <person name="Piumi F."/>
            <person name="Punt P.J."/>
            <person name="Ram A.F."/>
            <person name="Ramon A."/>
            <person name="Rauscher S."/>
            <person name="Record E."/>
            <person name="Riano-Pachon D.M."/>
            <person name="Robert V."/>
            <person name="Roehrig J."/>
            <person name="Ruller R."/>
            <person name="Salamov A."/>
            <person name="Salih N.S."/>
            <person name="Samson R.A."/>
            <person name="Sandor E."/>
            <person name="Sanguinetti M."/>
            <person name="Schuetze T."/>
            <person name="Sepcic K."/>
            <person name="Shelest E."/>
            <person name="Sherlock G."/>
            <person name="Sophianopoulou V."/>
            <person name="Squina F.M."/>
            <person name="Sun H."/>
            <person name="Susca A."/>
            <person name="Todd R.B."/>
            <person name="Tsang A."/>
            <person name="Unkles S.E."/>
            <person name="van de Wiele N."/>
            <person name="van Rossen-Uffink D."/>
            <person name="Oliveira J.V."/>
            <person name="Vesth T.C."/>
            <person name="Visser J."/>
            <person name="Yu J.-H."/>
            <person name="Zhou M."/>
            <person name="Andersen M.R."/>
            <person name="Archer D.B."/>
            <person name="Baker S.E."/>
            <person name="Benoit I."/>
            <person name="Brakhage A.A."/>
            <person name="Braus G.H."/>
            <person name="Fischer R."/>
            <person name="Frisvad J.C."/>
            <person name="Goldman G.H."/>
            <person name="Houbraken J."/>
            <person name="Oakley B."/>
            <person name="Pocsi I."/>
            <person name="Scazzocchio C."/>
            <person name="Seiboth B."/>
            <person name="vanKuyk P.A."/>
            <person name="Wortman J."/>
            <person name="Dyer P.S."/>
            <person name="Grigoriev I.V."/>
        </authorList>
    </citation>
    <scope>NUCLEOTIDE SEQUENCE [LARGE SCALE GENOMIC DNA]</scope>
    <source>
        <strain evidence="2">CBS 101740 / IMI 381727 / IBT 21946</strain>
    </source>
</reference>
<gene>
    <name evidence="1" type="ORF">ASPBRDRAFT_659803</name>
</gene>
<dbReference type="EMBL" id="KV878691">
    <property type="protein sequence ID" value="OJJ68237.1"/>
    <property type="molecule type" value="Genomic_DNA"/>
</dbReference>
<dbReference type="GeneID" id="93581110"/>
<proteinExistence type="predicted"/>